<evidence type="ECO:0000313" key="3">
    <source>
        <dbReference type="EMBL" id="RZU02995.1"/>
    </source>
</evidence>
<feature type="compositionally biased region" description="Low complexity" evidence="1">
    <location>
        <begin position="1"/>
        <end position="15"/>
    </location>
</feature>
<dbReference type="InterPro" id="IPR004919">
    <property type="entry name" value="GmrSD_N"/>
</dbReference>
<sequence>MPAPAPASAIAAPVAQSDEAVPEPTVFDPIDDEQEVPSHYSITAYGADYPVDGLVKRLGSGDIFVPSFDPETPVDDETPGFQRRFVWLKAQCDRFIDSLLLGFPVPGIFLVKQNDGRHIVLDGQQRLKTLEAFYKGVIRGKEFVLERVQEKYRGRTYATLDAEDRRRLDDSIIHATIIRQDEPTDDQSSIYLIFERLNTGGTTLQPQEIRAALFQHGLIPFIRGLNANENWRALYGRTSPRLKDQELILRFFALLYMRAEYKRPMKDFLNRYAESNGRFQLQSQAQMTGVFEATVQSLAAALGPTAFRFNSALNAAVADSIMVAVAECASRGEVLTAAQLQSAHASLLADESYLDQVSRSTADEDRVLSRIAIAVKKFTAV</sequence>
<reference evidence="3 4" key="1">
    <citation type="submission" date="2019-02" db="EMBL/GenBank/DDBJ databases">
        <title>Genomic Encyclopedia of Type Strains, Phase IV (KMG-IV): sequencing the most valuable type-strain genomes for metagenomic binning, comparative biology and taxonomic classification.</title>
        <authorList>
            <person name="Goeker M."/>
        </authorList>
    </citation>
    <scope>NUCLEOTIDE SEQUENCE [LARGE SCALE GENOMIC DNA]</scope>
    <source>
        <strain evidence="3 4">DSM 19570</strain>
    </source>
</reference>
<feature type="domain" description="GmrSD restriction endonucleases N-terminal" evidence="2">
    <location>
        <begin position="77"/>
        <end position="214"/>
    </location>
</feature>
<protein>
    <submittedName>
        <fullName evidence="3">Uncharacterized protein DUF262</fullName>
    </submittedName>
</protein>
<dbReference type="Pfam" id="PF03235">
    <property type="entry name" value="GmrSD_N"/>
    <property type="match status" value="1"/>
</dbReference>
<keyword evidence="4" id="KW-1185">Reference proteome</keyword>
<name>A0A4Q7W263_9BURK</name>
<organism evidence="3 4">
    <name type="scientific">Rivibacter subsaxonicus</name>
    <dbReference type="NCBI Taxonomy" id="457575"/>
    <lineage>
        <taxon>Bacteria</taxon>
        <taxon>Pseudomonadati</taxon>
        <taxon>Pseudomonadota</taxon>
        <taxon>Betaproteobacteria</taxon>
        <taxon>Burkholderiales</taxon>
        <taxon>Rivibacter</taxon>
    </lineage>
</organism>
<proteinExistence type="predicted"/>
<feature type="region of interest" description="Disordered" evidence="1">
    <location>
        <begin position="1"/>
        <end position="21"/>
    </location>
</feature>
<evidence type="ECO:0000313" key="4">
    <source>
        <dbReference type="Proteomes" id="UP000293671"/>
    </source>
</evidence>
<dbReference type="EMBL" id="SHKP01000004">
    <property type="protein sequence ID" value="RZU02995.1"/>
    <property type="molecule type" value="Genomic_DNA"/>
</dbReference>
<dbReference type="AlphaFoldDB" id="A0A4Q7W263"/>
<comment type="caution">
    <text evidence="3">The sequence shown here is derived from an EMBL/GenBank/DDBJ whole genome shotgun (WGS) entry which is preliminary data.</text>
</comment>
<evidence type="ECO:0000256" key="1">
    <source>
        <dbReference type="SAM" id="MobiDB-lite"/>
    </source>
</evidence>
<dbReference type="Proteomes" id="UP000293671">
    <property type="component" value="Unassembled WGS sequence"/>
</dbReference>
<accession>A0A4Q7W263</accession>
<dbReference type="PANTHER" id="PTHR39639:SF1">
    <property type="entry name" value="DUF262 DOMAIN-CONTAINING PROTEIN"/>
    <property type="match status" value="1"/>
</dbReference>
<evidence type="ECO:0000259" key="2">
    <source>
        <dbReference type="Pfam" id="PF03235"/>
    </source>
</evidence>
<dbReference type="PANTHER" id="PTHR39639">
    <property type="entry name" value="CHROMOSOME 16, WHOLE GENOME SHOTGUN SEQUENCE"/>
    <property type="match status" value="1"/>
</dbReference>
<gene>
    <name evidence="3" type="ORF">EV670_1026</name>
</gene>